<accession>A0ACC2EGC9</accession>
<comment type="caution">
    <text evidence="1">The sequence shown here is derived from an EMBL/GenBank/DDBJ whole genome shotgun (WGS) entry which is preliminary data.</text>
</comment>
<organism evidence="1 2">
    <name type="scientific">Diphasiastrum complanatum</name>
    <name type="common">Issler's clubmoss</name>
    <name type="synonym">Lycopodium complanatum</name>
    <dbReference type="NCBI Taxonomy" id="34168"/>
    <lineage>
        <taxon>Eukaryota</taxon>
        <taxon>Viridiplantae</taxon>
        <taxon>Streptophyta</taxon>
        <taxon>Embryophyta</taxon>
        <taxon>Tracheophyta</taxon>
        <taxon>Lycopodiopsida</taxon>
        <taxon>Lycopodiales</taxon>
        <taxon>Lycopodiaceae</taxon>
        <taxon>Lycopodioideae</taxon>
        <taxon>Diphasiastrum</taxon>
    </lineage>
</organism>
<gene>
    <name evidence="1" type="ORF">O6H91_02G065100</name>
</gene>
<dbReference type="EMBL" id="CM055093">
    <property type="protein sequence ID" value="KAJ7565554.1"/>
    <property type="molecule type" value="Genomic_DNA"/>
</dbReference>
<dbReference type="Proteomes" id="UP001162992">
    <property type="component" value="Chromosome 2"/>
</dbReference>
<keyword evidence="2" id="KW-1185">Reference proteome</keyword>
<protein>
    <submittedName>
        <fullName evidence="1">Uncharacterized protein</fullName>
    </submittedName>
</protein>
<evidence type="ECO:0000313" key="1">
    <source>
        <dbReference type="EMBL" id="KAJ7565554.1"/>
    </source>
</evidence>
<sequence length="588" mass="63312">MGWIKRFGQRFESVVGRINSSVNRSIVGKHFKLEERKTCFTREIRAGTATFLTMAYILAVNASILTDSGGPCTVDDCFPVCNVPSIDPSQCHGRSINGTMLQLQKPGPECKFPPVNQGYANCLARTKKDLIVATASSALIGCFIMGMFANLPLALAPGMGTNAYFAYTVVGFHGSGSISYKGALAAVFIEGFVFLFLAVFGFRTKIAKMIPKPVRISTSAGIGLFLAFIGLQSNEGVGLVGYSSATLVTLAGCPAQYRASVAPVQTVNGVTTLMPDGDTSGDILCLKHRMESATLWLGIVGFVIISYAMMRKVKGGIIYGIVFVTVISWFRGTKVTYFPHTEQGDEMFNYFKKVVDVHKIQKTAGVLSFSEIHKGDFWQALVTFLYVDILDTTGTLYAMAKFAGYVDEQGNFEGQYYAFMSDASAIIIGSTLGTSPVTAFVESSAGIREGGRTGLTALTVAFYFFLAFFFTPLLASIPPWAVGPALVLVGVLMMKSVTEIDWENMKEGIPAFVTILLMPLTYSIAYGLIGGIGTFIALNLGDWAFLAYNHLNHRLHPHPLSISSTSSAASGNPAANANEKTIEANAMV</sequence>
<proteinExistence type="predicted"/>
<evidence type="ECO:0000313" key="2">
    <source>
        <dbReference type="Proteomes" id="UP001162992"/>
    </source>
</evidence>
<reference evidence="2" key="1">
    <citation type="journal article" date="2024" name="Proc. Natl. Acad. Sci. U.S.A.">
        <title>Extraordinary preservation of gene collinearity over three hundred million years revealed in homosporous lycophytes.</title>
        <authorList>
            <person name="Li C."/>
            <person name="Wickell D."/>
            <person name="Kuo L.Y."/>
            <person name="Chen X."/>
            <person name="Nie B."/>
            <person name="Liao X."/>
            <person name="Peng D."/>
            <person name="Ji J."/>
            <person name="Jenkins J."/>
            <person name="Williams M."/>
            <person name="Shu S."/>
            <person name="Plott C."/>
            <person name="Barry K."/>
            <person name="Rajasekar S."/>
            <person name="Grimwood J."/>
            <person name="Han X."/>
            <person name="Sun S."/>
            <person name="Hou Z."/>
            <person name="He W."/>
            <person name="Dai G."/>
            <person name="Sun C."/>
            <person name="Schmutz J."/>
            <person name="Leebens-Mack J.H."/>
            <person name="Li F.W."/>
            <person name="Wang L."/>
        </authorList>
    </citation>
    <scope>NUCLEOTIDE SEQUENCE [LARGE SCALE GENOMIC DNA]</scope>
    <source>
        <strain evidence="2">cv. PW_Plant_1</strain>
    </source>
</reference>
<name>A0ACC2EGC9_DIPCM</name>